<evidence type="ECO:0000313" key="2">
    <source>
        <dbReference type="Proteomes" id="UP001207742"/>
    </source>
</evidence>
<comment type="caution">
    <text evidence="1">The sequence shown here is derived from an EMBL/GenBank/DDBJ whole genome shotgun (WGS) entry which is preliminary data.</text>
</comment>
<dbReference type="Proteomes" id="UP001207742">
    <property type="component" value="Unassembled WGS sequence"/>
</dbReference>
<dbReference type="RefSeq" id="WP_264729465.1">
    <property type="nucleotide sequence ID" value="NZ_JAPDNR010000001.1"/>
</dbReference>
<name>A0ABT3IJ13_9BACT</name>
<dbReference type="EMBL" id="JAPDNS010000001">
    <property type="protein sequence ID" value="MCW3483946.1"/>
    <property type="molecule type" value="Genomic_DNA"/>
</dbReference>
<evidence type="ECO:0008006" key="3">
    <source>
        <dbReference type="Google" id="ProtNLM"/>
    </source>
</evidence>
<proteinExistence type="predicted"/>
<evidence type="ECO:0000313" key="1">
    <source>
        <dbReference type="EMBL" id="MCW3483946.1"/>
    </source>
</evidence>
<gene>
    <name evidence="1" type="ORF">OL497_08580</name>
</gene>
<keyword evidence="2" id="KW-1185">Reference proteome</keyword>
<reference evidence="1 2" key="1">
    <citation type="submission" date="2022-10" db="EMBL/GenBank/DDBJ databases">
        <title>Chitinophaga nivalis PC15 sp. nov., isolated from Pyeongchang county, South Korea.</title>
        <authorList>
            <person name="Trinh H.N."/>
        </authorList>
    </citation>
    <scope>NUCLEOTIDE SEQUENCE [LARGE SCALE GENOMIC DNA]</scope>
    <source>
        <strain evidence="1 2">PC14</strain>
    </source>
</reference>
<organism evidence="1 2">
    <name type="scientific">Chitinophaga nivalis</name>
    <dbReference type="NCBI Taxonomy" id="2991709"/>
    <lineage>
        <taxon>Bacteria</taxon>
        <taxon>Pseudomonadati</taxon>
        <taxon>Bacteroidota</taxon>
        <taxon>Chitinophagia</taxon>
        <taxon>Chitinophagales</taxon>
        <taxon>Chitinophagaceae</taxon>
        <taxon>Chitinophaga</taxon>
    </lineage>
</organism>
<sequence length="194" mass="22199">MDNDLLKDAAKDSLKGTKYEKWSLDNKDLTLLSGWVKIAAFIVEAKISIEHAIELNKNEKFEIRDFVLATGMYKNFVMSYSKCFNSAGIGNISLDAKDIYKDKVDLLRLHNVIMNARNTYVAHNDHNNSDVTLSLTSEDDNSIVLAQVYTVSTPINEFNDYKNLISVLEDEVIYRFNKKVDKIQTKIGKNIFFE</sequence>
<accession>A0ABT3IJ13</accession>
<protein>
    <recommendedName>
        <fullName evidence="3">HEPN AbiU2-like domain-containing protein</fullName>
    </recommendedName>
</protein>